<keyword evidence="3" id="KW-0862">Zinc</keyword>
<evidence type="ECO:0000313" key="8">
    <source>
        <dbReference type="EMBL" id="CAG5094384.1"/>
    </source>
</evidence>
<dbReference type="Proteomes" id="UP001158576">
    <property type="component" value="Chromosome XSR"/>
</dbReference>
<dbReference type="InterPro" id="IPR017907">
    <property type="entry name" value="Znf_RING_CS"/>
</dbReference>
<keyword evidence="1" id="KW-0479">Metal-binding</keyword>
<keyword evidence="2 4" id="KW-0863">Zinc-finger</keyword>
<dbReference type="SMART" id="SM00184">
    <property type="entry name" value="RING"/>
    <property type="match status" value="1"/>
</dbReference>
<evidence type="ECO:0000256" key="3">
    <source>
        <dbReference type="ARBA" id="ARBA00022833"/>
    </source>
</evidence>
<organism evidence="8 9">
    <name type="scientific">Oikopleura dioica</name>
    <name type="common">Tunicate</name>
    <dbReference type="NCBI Taxonomy" id="34765"/>
    <lineage>
        <taxon>Eukaryota</taxon>
        <taxon>Metazoa</taxon>
        <taxon>Chordata</taxon>
        <taxon>Tunicata</taxon>
        <taxon>Appendicularia</taxon>
        <taxon>Copelata</taxon>
        <taxon>Oikopleuridae</taxon>
        <taxon>Oikopleura</taxon>
    </lineage>
</organism>
<dbReference type="PANTHER" id="PTHR16047">
    <property type="entry name" value="RFWD3 PROTEIN"/>
    <property type="match status" value="1"/>
</dbReference>
<feature type="domain" description="RING-type" evidence="7">
    <location>
        <begin position="101"/>
        <end position="139"/>
    </location>
</feature>
<evidence type="ECO:0000256" key="6">
    <source>
        <dbReference type="SAM" id="Phobius"/>
    </source>
</evidence>
<keyword evidence="6" id="KW-0812">Transmembrane</keyword>
<dbReference type="Pfam" id="PF13639">
    <property type="entry name" value="zf-RING_2"/>
    <property type="match status" value="1"/>
</dbReference>
<evidence type="ECO:0000256" key="5">
    <source>
        <dbReference type="SAM" id="MobiDB-lite"/>
    </source>
</evidence>
<dbReference type="PANTHER" id="PTHR16047:SF7">
    <property type="entry name" value="E3 UBIQUITIN-PROTEIN LIGASE RFWD3"/>
    <property type="match status" value="1"/>
</dbReference>
<dbReference type="InterPro" id="IPR001841">
    <property type="entry name" value="Znf_RING"/>
</dbReference>
<dbReference type="InterPro" id="IPR013083">
    <property type="entry name" value="Znf_RING/FYVE/PHD"/>
</dbReference>
<dbReference type="Gene3D" id="3.30.40.10">
    <property type="entry name" value="Zinc/RING finger domain, C3HC4 (zinc finger)"/>
    <property type="match status" value="1"/>
</dbReference>
<sequence>MDGDWAHFSTTASPVIHEDTTGFVILVCVTLIACCYGLFERCREDGQENQLDEEKEEAILKVEHQRQVKAQQEPSRLNSFEKQKSQEVNTKEQTQQNPSSCPICFQVFNGNDCQECTLPCGHRFCNDCLNRLSSCPICRKPFTNDQIIKLY</sequence>
<feature type="compositionally biased region" description="Polar residues" evidence="5">
    <location>
        <begin position="86"/>
        <end position="98"/>
    </location>
</feature>
<proteinExistence type="predicted"/>
<keyword evidence="9" id="KW-1185">Reference proteome</keyword>
<reference evidence="8 9" key="1">
    <citation type="submission" date="2021-04" db="EMBL/GenBank/DDBJ databases">
        <authorList>
            <person name="Bliznina A."/>
        </authorList>
    </citation>
    <scope>NUCLEOTIDE SEQUENCE [LARGE SCALE GENOMIC DNA]</scope>
</reference>
<feature type="region of interest" description="Disordered" evidence="5">
    <location>
        <begin position="68"/>
        <end position="98"/>
    </location>
</feature>
<evidence type="ECO:0000256" key="4">
    <source>
        <dbReference type="PROSITE-ProRule" id="PRU00175"/>
    </source>
</evidence>
<evidence type="ECO:0000256" key="1">
    <source>
        <dbReference type="ARBA" id="ARBA00022723"/>
    </source>
</evidence>
<dbReference type="PROSITE" id="PS00518">
    <property type="entry name" value="ZF_RING_1"/>
    <property type="match status" value="1"/>
</dbReference>
<gene>
    <name evidence="8" type="ORF">OKIOD_LOCUS5066</name>
</gene>
<dbReference type="EMBL" id="OU015569">
    <property type="protein sequence ID" value="CAG5094384.1"/>
    <property type="molecule type" value="Genomic_DNA"/>
</dbReference>
<dbReference type="InterPro" id="IPR037381">
    <property type="entry name" value="RFWD3"/>
</dbReference>
<dbReference type="PROSITE" id="PS50089">
    <property type="entry name" value="ZF_RING_2"/>
    <property type="match status" value="1"/>
</dbReference>
<accession>A0ABN7SAS5</accession>
<evidence type="ECO:0000256" key="2">
    <source>
        <dbReference type="ARBA" id="ARBA00022771"/>
    </source>
</evidence>
<name>A0ABN7SAS5_OIKDI</name>
<evidence type="ECO:0000259" key="7">
    <source>
        <dbReference type="PROSITE" id="PS50089"/>
    </source>
</evidence>
<keyword evidence="6" id="KW-0472">Membrane</keyword>
<feature type="compositionally biased region" description="Polar residues" evidence="5">
    <location>
        <begin position="68"/>
        <end position="78"/>
    </location>
</feature>
<evidence type="ECO:0000313" key="9">
    <source>
        <dbReference type="Proteomes" id="UP001158576"/>
    </source>
</evidence>
<protein>
    <submittedName>
        <fullName evidence="8">Oidioi.mRNA.OKI2018_I69.XSR.g13508.t1.cds</fullName>
    </submittedName>
</protein>
<dbReference type="SUPFAM" id="SSF57850">
    <property type="entry name" value="RING/U-box"/>
    <property type="match status" value="1"/>
</dbReference>
<keyword evidence="6" id="KW-1133">Transmembrane helix</keyword>
<feature type="transmembrane region" description="Helical" evidence="6">
    <location>
        <begin position="20"/>
        <end position="39"/>
    </location>
</feature>